<keyword evidence="6 9" id="KW-1133">Transmembrane helix</keyword>
<dbReference type="InterPro" id="IPR007227">
    <property type="entry name" value="Cell_shape_determining_MreD"/>
</dbReference>
<comment type="subcellular location">
    <subcellularLocation>
        <location evidence="8">Cell inner membrane</location>
    </subcellularLocation>
    <subcellularLocation>
        <location evidence="1">Cell membrane</location>
        <topology evidence="1">Multi-pass membrane protein</topology>
    </subcellularLocation>
</comment>
<dbReference type="OrthoDB" id="6647425at2"/>
<evidence type="ECO:0000256" key="5">
    <source>
        <dbReference type="ARBA" id="ARBA00022960"/>
    </source>
</evidence>
<evidence type="ECO:0000256" key="1">
    <source>
        <dbReference type="ARBA" id="ARBA00004651"/>
    </source>
</evidence>
<comment type="caution">
    <text evidence="10">The sequence shown here is derived from an EMBL/GenBank/DDBJ whole genome shotgun (WGS) entry which is preliminary data.</text>
</comment>
<evidence type="ECO:0000256" key="3">
    <source>
        <dbReference type="ARBA" id="ARBA00022475"/>
    </source>
</evidence>
<dbReference type="Pfam" id="PF04093">
    <property type="entry name" value="MreD"/>
    <property type="match status" value="1"/>
</dbReference>
<feature type="transmembrane region" description="Helical" evidence="9">
    <location>
        <begin position="131"/>
        <end position="151"/>
    </location>
</feature>
<accession>A0A4V3DNM2</accession>
<dbReference type="Proteomes" id="UP000295293">
    <property type="component" value="Unassembled WGS sequence"/>
</dbReference>
<dbReference type="RefSeq" id="WP_133817035.1">
    <property type="nucleotide sequence ID" value="NZ_SNZH01000001.1"/>
</dbReference>
<sequence>MNRHRAHSMLFVFSLAVACLLQLMPMPAFMLPFRPYWLGLILIYWALEEPDRIGLGRAFLLGLVGDVLQGDLLGDQALRLAALAFIVLRFRARLRFFPMWQQSLAVFALLLNDRVLSLMERAFTGDPIPPLNFWYAPVAGMLAWPWVFLLFDDLRARLRVHEA</sequence>
<proteinExistence type="inferred from homology"/>
<keyword evidence="8" id="KW-0997">Cell inner membrane</keyword>
<evidence type="ECO:0000313" key="11">
    <source>
        <dbReference type="Proteomes" id="UP000295293"/>
    </source>
</evidence>
<dbReference type="AlphaFoldDB" id="A0A4V3DNM2"/>
<evidence type="ECO:0000256" key="2">
    <source>
        <dbReference type="ARBA" id="ARBA00007776"/>
    </source>
</evidence>
<dbReference type="GO" id="GO:0005886">
    <property type="term" value="C:plasma membrane"/>
    <property type="evidence" value="ECO:0007669"/>
    <property type="project" value="UniProtKB-SubCell"/>
</dbReference>
<organism evidence="10 11">
    <name type="scientific">Tahibacter aquaticus</name>
    <dbReference type="NCBI Taxonomy" id="520092"/>
    <lineage>
        <taxon>Bacteria</taxon>
        <taxon>Pseudomonadati</taxon>
        <taxon>Pseudomonadota</taxon>
        <taxon>Gammaproteobacteria</taxon>
        <taxon>Lysobacterales</taxon>
        <taxon>Rhodanobacteraceae</taxon>
        <taxon>Tahibacter</taxon>
    </lineage>
</organism>
<gene>
    <name evidence="10" type="ORF">DFR29_101560</name>
</gene>
<evidence type="ECO:0000256" key="6">
    <source>
        <dbReference type="ARBA" id="ARBA00022989"/>
    </source>
</evidence>
<name>A0A4V3DNM2_9GAMM</name>
<dbReference type="InterPro" id="IPR026034">
    <property type="entry name" value="MreD_proteobac"/>
</dbReference>
<keyword evidence="4 9" id="KW-0812">Transmembrane</keyword>
<protein>
    <recommendedName>
        <fullName evidence="8">Rod shape-determining protein MreD</fullName>
    </recommendedName>
</protein>
<evidence type="ECO:0000313" key="10">
    <source>
        <dbReference type="EMBL" id="TDR48936.1"/>
    </source>
</evidence>
<evidence type="ECO:0000256" key="8">
    <source>
        <dbReference type="PIRNR" id="PIRNR018472"/>
    </source>
</evidence>
<dbReference type="EMBL" id="SNZH01000001">
    <property type="protein sequence ID" value="TDR48936.1"/>
    <property type="molecule type" value="Genomic_DNA"/>
</dbReference>
<keyword evidence="7 8" id="KW-0472">Membrane</keyword>
<dbReference type="PANTHER" id="PTHR37484:SF1">
    <property type="entry name" value="ROD SHAPE-DETERMINING PROTEIN MRED"/>
    <property type="match status" value="1"/>
</dbReference>
<dbReference type="PROSITE" id="PS51257">
    <property type="entry name" value="PROKAR_LIPOPROTEIN"/>
    <property type="match status" value="1"/>
</dbReference>
<comment type="similarity">
    <text evidence="2 8">Belongs to the MreD family.</text>
</comment>
<dbReference type="PANTHER" id="PTHR37484">
    <property type="entry name" value="ROD SHAPE-DETERMINING PROTEIN MRED"/>
    <property type="match status" value="1"/>
</dbReference>
<comment type="function">
    <text evidence="8">Involved in formation of the rod shape of the cell. May also contribute to regulation of formation of penicillin-binding proteins.</text>
</comment>
<keyword evidence="3 8" id="KW-1003">Cell membrane</keyword>
<keyword evidence="5 8" id="KW-0133">Cell shape</keyword>
<reference evidence="10 11" key="1">
    <citation type="submission" date="2019-03" db="EMBL/GenBank/DDBJ databases">
        <title>Genomic Encyclopedia of Type Strains, Phase IV (KMG-IV): sequencing the most valuable type-strain genomes for metagenomic binning, comparative biology and taxonomic classification.</title>
        <authorList>
            <person name="Goeker M."/>
        </authorList>
    </citation>
    <scope>NUCLEOTIDE SEQUENCE [LARGE SCALE GENOMIC DNA]</scope>
    <source>
        <strain evidence="10 11">DSM 21667</strain>
    </source>
</reference>
<dbReference type="GO" id="GO:0008360">
    <property type="term" value="P:regulation of cell shape"/>
    <property type="evidence" value="ECO:0007669"/>
    <property type="project" value="UniProtKB-UniRule"/>
</dbReference>
<evidence type="ECO:0000256" key="9">
    <source>
        <dbReference type="SAM" id="Phobius"/>
    </source>
</evidence>
<dbReference type="PIRSF" id="PIRSF018472">
    <property type="entry name" value="MreD_proteobac"/>
    <property type="match status" value="1"/>
</dbReference>
<evidence type="ECO:0000256" key="7">
    <source>
        <dbReference type="ARBA" id="ARBA00023136"/>
    </source>
</evidence>
<dbReference type="NCBIfam" id="TIGR03426">
    <property type="entry name" value="shape_MreD"/>
    <property type="match status" value="1"/>
</dbReference>
<evidence type="ECO:0000256" key="4">
    <source>
        <dbReference type="ARBA" id="ARBA00022692"/>
    </source>
</evidence>
<keyword evidence="11" id="KW-1185">Reference proteome</keyword>